<dbReference type="RefSeq" id="WP_080318320.1">
    <property type="nucleotide sequence ID" value="NZ_MTBC01000003.1"/>
</dbReference>
<comment type="caution">
    <text evidence="1">The sequence shown here is derived from an EMBL/GenBank/DDBJ whole genome shotgun (WGS) entry which is preliminary data.</text>
</comment>
<dbReference type="EMBL" id="MTBC01000003">
    <property type="protein sequence ID" value="OQD43192.1"/>
    <property type="molecule type" value="Genomic_DNA"/>
</dbReference>
<evidence type="ECO:0000313" key="2">
    <source>
        <dbReference type="Proteomes" id="UP000191680"/>
    </source>
</evidence>
<keyword evidence="2" id="KW-1185">Reference proteome</keyword>
<reference evidence="1 2" key="1">
    <citation type="submission" date="2016-12" db="EMBL/GenBank/DDBJ databases">
        <authorList>
            <person name="Song W.-J."/>
            <person name="Kurnit D.M."/>
        </authorList>
    </citation>
    <scope>NUCLEOTIDE SEQUENCE [LARGE SCALE GENOMIC DNA]</scope>
    <source>
        <strain evidence="1 2">HSG9</strain>
    </source>
</reference>
<protein>
    <submittedName>
        <fullName evidence="1">Uncharacterized protein</fullName>
    </submittedName>
</protein>
<proteinExistence type="predicted"/>
<sequence length="204" mass="23756">MKKIVGVQLLLLVLGWGSGWVYAQPKGFVAGYILTKNGDTLNGFIKDRSPEPFVALYDNLRFRQKEKSRTKKFSPDAILGYGFANEHYISMRLREESNFFKFRYYTDAAAPKVFLRVLKRSPKLWYLEQLYLDDDNSYLDSIPFFYKPGSRELVRVTHGIFGFKKKRLMAYFYDCPAVVQALSKEKVILQGILELYNFCVANCF</sequence>
<evidence type="ECO:0000313" key="1">
    <source>
        <dbReference type="EMBL" id="OQD43192.1"/>
    </source>
</evidence>
<dbReference type="Proteomes" id="UP000191680">
    <property type="component" value="Unassembled WGS sequence"/>
</dbReference>
<name>A0A1V6LSQ0_9FLAO</name>
<gene>
    <name evidence="1" type="ORF">BUL40_04955</name>
</gene>
<accession>A0A1V6LSQ0</accession>
<organism evidence="1 2">
    <name type="scientific">Croceivirga radicis</name>
    <dbReference type="NCBI Taxonomy" id="1929488"/>
    <lineage>
        <taxon>Bacteria</taxon>
        <taxon>Pseudomonadati</taxon>
        <taxon>Bacteroidota</taxon>
        <taxon>Flavobacteriia</taxon>
        <taxon>Flavobacteriales</taxon>
        <taxon>Flavobacteriaceae</taxon>
        <taxon>Croceivirga</taxon>
    </lineage>
</organism>
<dbReference type="OrthoDB" id="1179464at2"/>
<dbReference type="AlphaFoldDB" id="A0A1V6LSQ0"/>